<gene>
    <name evidence="5" type="ORF">ECPE_LOCUS12208</name>
</gene>
<evidence type="ECO:0000313" key="7">
    <source>
        <dbReference type="WBParaSite" id="ECPE_0001224301-mRNA-1"/>
    </source>
</evidence>
<comment type="caution">
    <text evidence="3">Lacks conserved residue(s) required for the propagation of feature annotation.</text>
</comment>
<feature type="domain" description="CUB" evidence="4">
    <location>
        <begin position="127"/>
        <end position="225"/>
    </location>
</feature>
<reference evidence="7" key="1">
    <citation type="submission" date="2016-06" db="UniProtKB">
        <authorList>
            <consortium name="WormBaseParasite"/>
        </authorList>
    </citation>
    <scope>IDENTIFICATION</scope>
</reference>
<evidence type="ECO:0000256" key="3">
    <source>
        <dbReference type="PROSITE-ProRule" id="PRU00059"/>
    </source>
</evidence>
<name>A0A183AZ22_9TREM</name>
<dbReference type="SMART" id="SM00042">
    <property type="entry name" value="CUB"/>
    <property type="match status" value="1"/>
</dbReference>
<sequence>MPKADFLEVVEIHIPVTQALFDALVALSARVSSMLLGPTSWIRQWQNIDEELRVRLSLIQPAVVVEPVAVYCGTRIPGPFLSHDGATAMLLRFHGTRNTNAKGFTLHYEFVEPGVIRSASGQPRTVCGGNYSSVDQSGLIETPNYPEPYGNNIDCTWNLAGRTKDSQLQLHFQSFHLEGSADDCSRSVVRIYEGSHFRPSFEFCGNQTKLPPLVLSSSAAIVRYV</sequence>
<proteinExistence type="predicted"/>
<reference evidence="5 6" key="2">
    <citation type="submission" date="2018-11" db="EMBL/GenBank/DDBJ databases">
        <authorList>
            <consortium name="Pathogen Informatics"/>
        </authorList>
    </citation>
    <scope>NUCLEOTIDE SEQUENCE [LARGE SCALE GENOMIC DNA]</scope>
    <source>
        <strain evidence="5 6">Egypt</strain>
    </source>
</reference>
<dbReference type="PANTHER" id="PTHR24251">
    <property type="entry name" value="OVOCHYMASE-RELATED"/>
    <property type="match status" value="1"/>
</dbReference>
<dbReference type="Pfam" id="PF00431">
    <property type="entry name" value="CUB"/>
    <property type="match status" value="1"/>
</dbReference>
<evidence type="ECO:0000259" key="4">
    <source>
        <dbReference type="PROSITE" id="PS01180"/>
    </source>
</evidence>
<dbReference type="EMBL" id="UZAN01052391">
    <property type="protein sequence ID" value="VDP89466.1"/>
    <property type="molecule type" value="Genomic_DNA"/>
</dbReference>
<dbReference type="SUPFAM" id="SSF49854">
    <property type="entry name" value="Spermadhesin, CUB domain"/>
    <property type="match status" value="1"/>
</dbReference>
<dbReference type="Gene3D" id="2.60.120.290">
    <property type="entry name" value="Spermadhesin, CUB domain"/>
    <property type="match status" value="2"/>
</dbReference>
<dbReference type="AlphaFoldDB" id="A0A183AZ22"/>
<dbReference type="OrthoDB" id="6022136at2759"/>
<evidence type="ECO:0000256" key="2">
    <source>
        <dbReference type="ARBA" id="ARBA00023157"/>
    </source>
</evidence>
<protein>
    <submittedName>
        <fullName evidence="7">CUB domain-containing protein</fullName>
    </submittedName>
</protein>
<evidence type="ECO:0000256" key="1">
    <source>
        <dbReference type="ARBA" id="ARBA00022737"/>
    </source>
</evidence>
<evidence type="ECO:0000313" key="5">
    <source>
        <dbReference type="EMBL" id="VDP89466.1"/>
    </source>
</evidence>
<dbReference type="Proteomes" id="UP000272942">
    <property type="component" value="Unassembled WGS sequence"/>
</dbReference>
<dbReference type="InterPro" id="IPR035914">
    <property type="entry name" value="Sperma_CUB_dom_sf"/>
</dbReference>
<keyword evidence="2" id="KW-1015">Disulfide bond</keyword>
<dbReference type="WBParaSite" id="ECPE_0001224301-mRNA-1">
    <property type="protein sequence ID" value="ECPE_0001224301-mRNA-1"/>
    <property type="gene ID" value="ECPE_0001224301"/>
</dbReference>
<keyword evidence="6" id="KW-1185">Reference proteome</keyword>
<dbReference type="CDD" id="cd00041">
    <property type="entry name" value="CUB"/>
    <property type="match status" value="1"/>
</dbReference>
<keyword evidence="1" id="KW-0677">Repeat</keyword>
<dbReference type="PROSITE" id="PS01180">
    <property type="entry name" value="CUB"/>
    <property type="match status" value="1"/>
</dbReference>
<accession>A0A183AZ22</accession>
<dbReference type="InterPro" id="IPR000859">
    <property type="entry name" value="CUB_dom"/>
</dbReference>
<organism evidence="7">
    <name type="scientific">Echinostoma caproni</name>
    <dbReference type="NCBI Taxonomy" id="27848"/>
    <lineage>
        <taxon>Eukaryota</taxon>
        <taxon>Metazoa</taxon>
        <taxon>Spiralia</taxon>
        <taxon>Lophotrochozoa</taxon>
        <taxon>Platyhelminthes</taxon>
        <taxon>Trematoda</taxon>
        <taxon>Digenea</taxon>
        <taxon>Plagiorchiida</taxon>
        <taxon>Echinostomata</taxon>
        <taxon>Echinostomatoidea</taxon>
        <taxon>Echinostomatidae</taxon>
        <taxon>Echinostoma</taxon>
    </lineage>
</organism>
<evidence type="ECO:0000313" key="6">
    <source>
        <dbReference type="Proteomes" id="UP000272942"/>
    </source>
</evidence>